<feature type="compositionally biased region" description="Low complexity" evidence="5">
    <location>
        <begin position="110"/>
        <end position="123"/>
    </location>
</feature>
<name>A0AA38YXK1_VITRO</name>
<dbReference type="SUPFAM" id="SSF52540">
    <property type="entry name" value="P-loop containing nucleoside triphosphate hydrolases"/>
    <property type="match status" value="1"/>
</dbReference>
<dbReference type="Proteomes" id="UP001168098">
    <property type="component" value="Unassembled WGS sequence"/>
</dbReference>
<dbReference type="InterPro" id="IPR053057">
    <property type="entry name" value="XLG_GTP-binding"/>
</dbReference>
<dbReference type="GO" id="GO:0007186">
    <property type="term" value="P:G protein-coupled receptor signaling pathway"/>
    <property type="evidence" value="ECO:0007669"/>
    <property type="project" value="InterPro"/>
</dbReference>
<evidence type="ECO:0000256" key="5">
    <source>
        <dbReference type="SAM" id="MobiDB-lite"/>
    </source>
</evidence>
<keyword evidence="1 4" id="KW-0547">Nucleotide-binding</keyword>
<accession>A0AA38YXK1</accession>
<comment type="caution">
    <text evidence="6">The sequence shown here is derived from an EMBL/GenBank/DDBJ whole genome shotgun (WGS) entry which is preliminary data.</text>
</comment>
<feature type="region of interest" description="Disordered" evidence="5">
    <location>
        <begin position="185"/>
        <end position="206"/>
    </location>
</feature>
<feature type="binding site" evidence="4">
    <location>
        <position position="646"/>
    </location>
    <ligand>
        <name>GTP</name>
        <dbReference type="ChEBI" id="CHEBI:37565"/>
    </ligand>
</feature>
<evidence type="ECO:0000313" key="7">
    <source>
        <dbReference type="Proteomes" id="UP001168098"/>
    </source>
</evidence>
<dbReference type="InterPro" id="IPR027417">
    <property type="entry name" value="P-loop_NTPase"/>
</dbReference>
<evidence type="ECO:0000256" key="4">
    <source>
        <dbReference type="PIRSR" id="PIRSR601019-1"/>
    </source>
</evidence>
<dbReference type="GO" id="GO:0031683">
    <property type="term" value="F:G-protein beta/gamma-subunit complex binding"/>
    <property type="evidence" value="ECO:0007669"/>
    <property type="project" value="InterPro"/>
</dbReference>
<reference evidence="6 7" key="1">
    <citation type="journal article" date="2023" name="BMC Biotechnol.">
        <title>Vitis rotundifolia cv Carlos genome sequencing.</title>
        <authorList>
            <person name="Huff M."/>
            <person name="Hulse-Kemp A."/>
            <person name="Scheffler B."/>
            <person name="Youngblood R."/>
            <person name="Simpson S."/>
            <person name="Babiker E."/>
            <person name="Staton M."/>
        </authorList>
    </citation>
    <scope>NUCLEOTIDE SEQUENCE [LARGE SCALE GENOMIC DNA]</scope>
    <source>
        <tissue evidence="6">Leaf</tissue>
    </source>
</reference>
<keyword evidence="7" id="KW-1185">Reference proteome</keyword>
<dbReference type="GO" id="GO:0005525">
    <property type="term" value="F:GTP binding"/>
    <property type="evidence" value="ECO:0007669"/>
    <property type="project" value="UniProtKB-KW"/>
</dbReference>
<dbReference type="InterPro" id="IPR011025">
    <property type="entry name" value="GproteinA_insert"/>
</dbReference>
<evidence type="ECO:0000256" key="2">
    <source>
        <dbReference type="ARBA" id="ARBA00023134"/>
    </source>
</evidence>
<feature type="binding site" evidence="4">
    <location>
        <begin position="580"/>
        <end position="583"/>
    </location>
    <ligand>
        <name>GTP</name>
        <dbReference type="ChEBI" id="CHEBI:37565"/>
    </ligand>
</feature>
<feature type="region of interest" description="Disordered" evidence="5">
    <location>
        <begin position="676"/>
        <end position="696"/>
    </location>
</feature>
<dbReference type="FunFam" id="3.40.50.300:FF:000720">
    <property type="entry name" value="Guanine nucleotide-binding protein G(k) subunit alpha"/>
    <property type="match status" value="1"/>
</dbReference>
<protein>
    <submittedName>
        <fullName evidence="6">Uncharacterized protein</fullName>
    </submittedName>
</protein>
<dbReference type="Gene3D" id="1.10.400.10">
    <property type="entry name" value="GI Alpha 1, domain 2-like"/>
    <property type="match status" value="1"/>
</dbReference>
<feature type="compositionally biased region" description="Polar residues" evidence="5">
    <location>
        <begin position="682"/>
        <end position="696"/>
    </location>
</feature>
<dbReference type="InterPro" id="IPR001019">
    <property type="entry name" value="Gprotein_alpha_su"/>
</dbReference>
<dbReference type="SMART" id="SM00275">
    <property type="entry name" value="G_alpha"/>
    <property type="match status" value="1"/>
</dbReference>
<dbReference type="Pfam" id="PF00503">
    <property type="entry name" value="G-alpha"/>
    <property type="match status" value="1"/>
</dbReference>
<keyword evidence="2 4" id="KW-0342">GTP-binding</keyword>
<feature type="region of interest" description="Disordered" evidence="5">
    <location>
        <begin position="106"/>
        <end position="159"/>
    </location>
</feature>
<dbReference type="EMBL" id="JARBHA010000017">
    <property type="protein sequence ID" value="KAJ9678284.1"/>
    <property type="molecule type" value="Genomic_DNA"/>
</dbReference>
<dbReference type="AlphaFoldDB" id="A0AA38YXK1"/>
<organism evidence="6 7">
    <name type="scientific">Vitis rotundifolia</name>
    <name type="common">Muscadine grape</name>
    <dbReference type="NCBI Taxonomy" id="103349"/>
    <lineage>
        <taxon>Eukaryota</taxon>
        <taxon>Viridiplantae</taxon>
        <taxon>Streptophyta</taxon>
        <taxon>Embryophyta</taxon>
        <taxon>Tracheophyta</taxon>
        <taxon>Spermatophyta</taxon>
        <taxon>Magnoliopsida</taxon>
        <taxon>eudicotyledons</taxon>
        <taxon>Gunneridae</taxon>
        <taxon>Pentapetalae</taxon>
        <taxon>rosids</taxon>
        <taxon>Vitales</taxon>
        <taxon>Vitaceae</taxon>
        <taxon>Viteae</taxon>
        <taxon>Vitis</taxon>
    </lineage>
</organism>
<feature type="compositionally biased region" description="Polar residues" evidence="5">
    <location>
        <begin position="146"/>
        <end position="159"/>
    </location>
</feature>
<dbReference type="GO" id="GO:0003924">
    <property type="term" value="F:GTPase activity"/>
    <property type="evidence" value="ECO:0007669"/>
    <property type="project" value="InterPro"/>
</dbReference>
<gene>
    <name evidence="6" type="ORF">PVL29_023018</name>
</gene>
<dbReference type="SUPFAM" id="SSF47895">
    <property type="entry name" value="Transducin (alpha subunit), insertion domain"/>
    <property type="match status" value="1"/>
</dbReference>
<evidence type="ECO:0000256" key="1">
    <source>
        <dbReference type="ARBA" id="ARBA00022741"/>
    </source>
</evidence>
<dbReference type="Gene3D" id="3.40.50.300">
    <property type="entry name" value="P-loop containing nucleotide triphosphate hydrolases"/>
    <property type="match status" value="1"/>
</dbReference>
<proteinExistence type="predicted"/>
<dbReference type="PANTHER" id="PTHR36486:SF4">
    <property type="entry name" value="PH DOMAIN-CONTAINING PROTEIN"/>
    <property type="match status" value="1"/>
</dbReference>
<evidence type="ECO:0000313" key="6">
    <source>
        <dbReference type="EMBL" id="KAJ9678284.1"/>
    </source>
</evidence>
<dbReference type="PROSITE" id="PS51882">
    <property type="entry name" value="G_ALPHA"/>
    <property type="match status" value="1"/>
</dbReference>
<keyword evidence="3" id="KW-0807">Transducer</keyword>
<evidence type="ECO:0000256" key="3">
    <source>
        <dbReference type="ARBA" id="ARBA00023224"/>
    </source>
</evidence>
<dbReference type="PANTHER" id="PTHR36486">
    <property type="entry name" value="OS01G0977800 PROTEIN"/>
    <property type="match status" value="1"/>
</dbReference>
<sequence>MASEVEGEKLWEEVLRKMLPVGAPLPDEEHLDYSIAVEYEGPPVPYQVPRIDPLDVDSLSIRSSSMVSVSASDLQSIPVAAPILPVVKVTNLSRFNRVRNGASLRELRSPVESGRSSSSVWRGQLGSRNSEVEDSDCGNERGELFSSASSVQDPNSVSTSTLASLKPVAEGRRSTMVTFNVARESEIDEDELSSPRSSVPDATDSPIMLRNQEKGTRKRGVCSRCGKRNRLKEREACIVCDARYCKNCLLKAMGSMPEGRKCVSCLGQPINESKRSSLGKCSRMLSKTCSPLEVGQIMKAEKECLANQLRPEQLIVNGRQLRQEELAEVLGCSIPPQKLKPGRYWYDKDSGLWGKASTRFICSLFSLPVPPGIFQGPKEDPTAFSSTEYLEQGRVQKLLLFGLEGSGTSTLFKQMNSGETGVDQSKPCIYSINQKFKHFSDWLLGIMAMGDLDAFFPAATREYAPLVDELWKDPAIQETYKRREELLFLPDVAKYFLDQVWVMYQLIRINSKGLHDGCKWLDMFEDVRAVIFCVALSDYDHMYTDSAGSLYNKMLASRDLFESLVRHPCFIDTRFVLLLNKYDAFEEKINRSPLTVCEWFWEFSPVRPHHNNQSLAQQAYYFVAMKFKDLYHSISNRKLFVWQTRAQERSSVDEAFKFIREVLKWEEDKDDNMYGINGDESFYSTEPSSSPYIRQE</sequence>